<evidence type="ECO:0000256" key="10">
    <source>
        <dbReference type="ARBA" id="ARBA00030722"/>
    </source>
</evidence>
<evidence type="ECO:0000256" key="4">
    <source>
        <dbReference type="ARBA" id="ARBA00022490"/>
    </source>
</evidence>
<dbReference type="AlphaFoldDB" id="A0A6S7KU46"/>
<keyword evidence="9" id="KW-0131">Cell cycle</keyword>
<dbReference type="Pfam" id="PF15678">
    <property type="entry name" value="SPICE"/>
    <property type="match status" value="1"/>
</dbReference>
<dbReference type="GO" id="GO:0005814">
    <property type="term" value="C:centriole"/>
    <property type="evidence" value="ECO:0007669"/>
    <property type="project" value="UniProtKB-SubCell"/>
</dbReference>
<dbReference type="EMBL" id="CACRXK020017622">
    <property type="protein sequence ID" value="CAB4031423.1"/>
    <property type="molecule type" value="Genomic_DNA"/>
</dbReference>
<evidence type="ECO:0000256" key="5">
    <source>
        <dbReference type="ARBA" id="ARBA00022618"/>
    </source>
</evidence>
<protein>
    <recommendedName>
        <fullName evidence="3">Spindle and centriole-associated protein 1</fullName>
    </recommendedName>
    <alternativeName>
        <fullName evidence="10">Coiled-coil domain-containing protein 52</fullName>
    </alternativeName>
</protein>
<proteinExistence type="predicted"/>
<keyword evidence="6" id="KW-0498">Mitosis</keyword>
<organism evidence="12 13">
    <name type="scientific">Paramuricea clavata</name>
    <name type="common">Red gorgonian</name>
    <name type="synonym">Violescent sea-whip</name>
    <dbReference type="NCBI Taxonomy" id="317549"/>
    <lineage>
        <taxon>Eukaryota</taxon>
        <taxon>Metazoa</taxon>
        <taxon>Cnidaria</taxon>
        <taxon>Anthozoa</taxon>
        <taxon>Octocorallia</taxon>
        <taxon>Malacalcyonacea</taxon>
        <taxon>Plexauridae</taxon>
        <taxon>Paramuricea</taxon>
    </lineage>
</organism>
<gene>
    <name evidence="12" type="ORF">PACLA_8A049003</name>
</gene>
<evidence type="ECO:0000256" key="1">
    <source>
        <dbReference type="ARBA" id="ARBA00004114"/>
    </source>
</evidence>
<accession>A0A6S7KU46</accession>
<feature type="region of interest" description="Disordered" evidence="11">
    <location>
        <begin position="104"/>
        <end position="201"/>
    </location>
</feature>
<dbReference type="InterPro" id="IPR031387">
    <property type="entry name" value="SPICE1"/>
</dbReference>
<feature type="compositionally biased region" description="Low complexity" evidence="11">
    <location>
        <begin position="126"/>
        <end position="141"/>
    </location>
</feature>
<evidence type="ECO:0000256" key="8">
    <source>
        <dbReference type="ARBA" id="ARBA00023212"/>
    </source>
</evidence>
<dbReference type="GO" id="GO:0051310">
    <property type="term" value="P:metaphase chromosome alignment"/>
    <property type="evidence" value="ECO:0007669"/>
    <property type="project" value="TreeGrafter"/>
</dbReference>
<feature type="compositionally biased region" description="Basic and acidic residues" evidence="11">
    <location>
        <begin position="164"/>
        <end position="181"/>
    </location>
</feature>
<dbReference type="PANTHER" id="PTHR31167:SF3">
    <property type="entry name" value="SPINDLE AND CENTRIOLE-ASSOCIATED PROTEIN 1"/>
    <property type="match status" value="1"/>
</dbReference>
<evidence type="ECO:0000256" key="11">
    <source>
        <dbReference type="SAM" id="MobiDB-lite"/>
    </source>
</evidence>
<keyword evidence="7" id="KW-0175">Coiled coil</keyword>
<dbReference type="PANTHER" id="PTHR31167">
    <property type="entry name" value="SPINDLE AND CENTRIOLE ASSOCIATED PROTEIN 1 SPICE1"/>
    <property type="match status" value="1"/>
</dbReference>
<reference evidence="12" key="1">
    <citation type="submission" date="2020-04" db="EMBL/GenBank/DDBJ databases">
        <authorList>
            <person name="Alioto T."/>
            <person name="Alioto T."/>
            <person name="Gomez Garrido J."/>
        </authorList>
    </citation>
    <scope>NUCLEOTIDE SEQUENCE</scope>
    <source>
        <strain evidence="12">A484AB</strain>
    </source>
</reference>
<evidence type="ECO:0000313" key="12">
    <source>
        <dbReference type="EMBL" id="CAB4031423.1"/>
    </source>
</evidence>
<dbReference type="GO" id="GO:0051301">
    <property type="term" value="P:cell division"/>
    <property type="evidence" value="ECO:0007669"/>
    <property type="project" value="UniProtKB-KW"/>
</dbReference>
<dbReference type="GO" id="GO:0005819">
    <property type="term" value="C:spindle"/>
    <property type="evidence" value="ECO:0007669"/>
    <property type="project" value="UniProtKB-SubCell"/>
</dbReference>
<evidence type="ECO:0000256" key="3">
    <source>
        <dbReference type="ARBA" id="ARBA00018313"/>
    </source>
</evidence>
<feature type="non-terminal residue" evidence="12">
    <location>
        <position position="1"/>
    </location>
</feature>
<evidence type="ECO:0000256" key="7">
    <source>
        <dbReference type="ARBA" id="ARBA00023054"/>
    </source>
</evidence>
<keyword evidence="5" id="KW-0132">Cell division</keyword>
<evidence type="ECO:0000256" key="9">
    <source>
        <dbReference type="ARBA" id="ARBA00023306"/>
    </source>
</evidence>
<evidence type="ECO:0000256" key="2">
    <source>
        <dbReference type="ARBA" id="ARBA00004186"/>
    </source>
</evidence>
<sequence length="201" mass="22400">MRDARYSVLREIMNTNEKLQEALTYSDKKMSAVPDLFGDDPKKYRGFPNITCAPGHRRENDSETVRKLAFMKEASVGASNLDILSETVMDGTALNDISELQQNTDENNNEQSLPSNRQSKHDSVITSSTMQNSCSSSTSSTLLGGAERQNEGKKPIPENCDAQTEEKIFHETKIRKEDQGKKAVKPPRTAPALKGLHDLRE</sequence>
<dbReference type="GO" id="GO:0046599">
    <property type="term" value="P:regulation of centriole replication"/>
    <property type="evidence" value="ECO:0007669"/>
    <property type="project" value="TreeGrafter"/>
</dbReference>
<keyword evidence="4" id="KW-0963">Cytoplasm</keyword>
<comment type="subcellular location">
    <subcellularLocation>
        <location evidence="1">Cytoplasm</location>
        <location evidence="1">Cytoskeleton</location>
        <location evidence="1">Microtubule organizing center</location>
        <location evidence="1">Centrosome</location>
        <location evidence="1">Centriole</location>
    </subcellularLocation>
    <subcellularLocation>
        <location evidence="2">Cytoplasm</location>
        <location evidence="2">Cytoskeleton</location>
        <location evidence="2">Spindle</location>
    </subcellularLocation>
</comment>
<dbReference type="GO" id="GO:0005813">
    <property type="term" value="C:centrosome"/>
    <property type="evidence" value="ECO:0007669"/>
    <property type="project" value="TreeGrafter"/>
</dbReference>
<feature type="compositionally biased region" description="Polar residues" evidence="11">
    <location>
        <begin position="104"/>
        <end position="117"/>
    </location>
</feature>
<evidence type="ECO:0000256" key="6">
    <source>
        <dbReference type="ARBA" id="ARBA00022776"/>
    </source>
</evidence>
<dbReference type="OrthoDB" id="5980554at2759"/>
<dbReference type="Proteomes" id="UP001152795">
    <property type="component" value="Unassembled WGS sequence"/>
</dbReference>
<comment type="caution">
    <text evidence="12">The sequence shown here is derived from an EMBL/GenBank/DDBJ whole genome shotgun (WGS) entry which is preliminary data.</text>
</comment>
<keyword evidence="8" id="KW-0206">Cytoskeleton</keyword>
<evidence type="ECO:0000313" key="13">
    <source>
        <dbReference type="Proteomes" id="UP001152795"/>
    </source>
</evidence>
<name>A0A6S7KU46_PARCT</name>
<dbReference type="GO" id="GO:0090307">
    <property type="term" value="P:mitotic spindle assembly"/>
    <property type="evidence" value="ECO:0007669"/>
    <property type="project" value="InterPro"/>
</dbReference>
<keyword evidence="13" id="KW-1185">Reference proteome</keyword>